<evidence type="ECO:0000313" key="16">
    <source>
        <dbReference type="Proteomes" id="UP000001646"/>
    </source>
</evidence>
<dbReference type="Gene3D" id="4.10.400.10">
    <property type="entry name" value="Low-density Lipoprotein Receptor"/>
    <property type="match status" value="2"/>
</dbReference>
<keyword evidence="4" id="KW-0812">Transmembrane</keyword>
<feature type="disulfide bond" evidence="12">
    <location>
        <begin position="314"/>
        <end position="326"/>
    </location>
</feature>
<dbReference type="CDD" id="cd00112">
    <property type="entry name" value="LDLa"/>
    <property type="match status" value="2"/>
</dbReference>
<dbReference type="PANTHER" id="PTHR24270:SF17">
    <property type="entry name" value="LOW-DENSITY LIPOPROTEIN RECEPTOR-RELATED PROTEIN 10"/>
    <property type="match status" value="1"/>
</dbReference>
<dbReference type="GeneTree" id="ENSGT00940000160783"/>
<dbReference type="Pfam" id="PF00057">
    <property type="entry name" value="Ldl_recept_a"/>
    <property type="match status" value="1"/>
</dbReference>
<evidence type="ECO:0000313" key="15">
    <source>
        <dbReference type="Ensembl" id="ENSACAP00000001406.3"/>
    </source>
</evidence>
<sequence>MGVCQGYPDIRREAQGLIRSPSSQGMSYSSCSWVIVGGPEDIIYVRFQHFHLSCSSGVLIVRMPLQPPRRMCGYKNPEPLRITGGNVTLTYSWKFLTEDGFQLKYQKARPPIQCNLTLDSFYGVLFSPGFASDSYLGEANCQWTLDAHDSRPLSIRFTLLELDVRDSLRVYEGVPGATGSPRLLRNLDYTSNNKVVTVDSPSSRAWVTYQATAGTTFRGFNATYHVRGFCVPWDFPCGGGDGEGATCYSAAERCDGIWNCANGADEESCRGCPPGQYACGGQGIGGAVCYGPADRCNYQTFCADAADERHCYSCQPGNFRCHDGRCIYESWVCDGQADCIDASDESDCTYVLPRKVVTATVIGSLVCGLLLVIALGCTCRLYALRSHEFGILAPMSRMEAELVQRQAPPSYGQLIARGAIPPVDGFPTEHPSQNSMLGNLRSLLHLLRRQPTTAGATNGGHHQHRSRFVRRVVRRMRRLGLLPRSAPSSSATTTATTASPSVPDSTPEPSPGGEVSGQTDEQAPPLPQKVPPCQAEPAQDPPAPRPPTPRLSGMMHNLRVRLFSPVAPHSAEGGDPLSLPPSPEEEDDVLLVPLTESWLENINAAANLDADDEPLLT</sequence>
<dbReference type="GO" id="GO:0005041">
    <property type="term" value="F:low-density lipoprotein particle receptor activity"/>
    <property type="evidence" value="ECO:0000318"/>
    <property type="project" value="GO_Central"/>
</dbReference>
<dbReference type="PROSITE" id="PS01209">
    <property type="entry name" value="LDLRA_1"/>
    <property type="match status" value="1"/>
</dbReference>
<feature type="disulfide bond" evidence="11">
    <location>
        <begin position="114"/>
        <end position="141"/>
    </location>
</feature>
<dbReference type="Gene3D" id="2.60.120.290">
    <property type="entry name" value="Spermadhesin, CUB domain"/>
    <property type="match status" value="2"/>
</dbReference>
<protein>
    <submittedName>
        <fullName evidence="15">LDL receptor related protein 10</fullName>
    </submittedName>
</protein>
<dbReference type="eggNOG" id="KOG1215">
    <property type="taxonomic scope" value="Eukaryota"/>
</dbReference>
<dbReference type="AlphaFoldDB" id="H9G567"/>
<feature type="region of interest" description="Disordered" evidence="13">
    <location>
        <begin position="480"/>
        <end position="586"/>
    </location>
</feature>
<dbReference type="InterPro" id="IPR036055">
    <property type="entry name" value="LDL_receptor-like_sf"/>
</dbReference>
<keyword evidence="7" id="KW-0472">Membrane</keyword>
<keyword evidence="8 12" id="KW-1015">Disulfide bond</keyword>
<evidence type="ECO:0000256" key="12">
    <source>
        <dbReference type="PROSITE-ProRule" id="PRU00124"/>
    </source>
</evidence>
<evidence type="ECO:0000256" key="10">
    <source>
        <dbReference type="ARBA" id="ARBA00037878"/>
    </source>
</evidence>
<evidence type="ECO:0000256" key="9">
    <source>
        <dbReference type="ARBA" id="ARBA00023176"/>
    </source>
</evidence>
<comment type="subcellular location">
    <subcellularLocation>
        <location evidence="10">Membrane</location>
        <location evidence="10">Coated pit</location>
    </subcellularLocation>
    <subcellularLocation>
        <location evidence="1">Membrane</location>
        <topology evidence="1">Single-pass membrane protein</topology>
    </subcellularLocation>
</comment>
<dbReference type="CDD" id="cd00041">
    <property type="entry name" value="CUB"/>
    <property type="match status" value="2"/>
</dbReference>
<dbReference type="InterPro" id="IPR002172">
    <property type="entry name" value="LDrepeatLR_classA_rpt"/>
</dbReference>
<dbReference type="InterPro" id="IPR035914">
    <property type="entry name" value="Sperma_CUB_dom_sf"/>
</dbReference>
<dbReference type="GO" id="GO:0006629">
    <property type="term" value="P:lipid metabolic process"/>
    <property type="evidence" value="ECO:0007669"/>
    <property type="project" value="Ensembl"/>
</dbReference>
<feature type="disulfide bond" evidence="12">
    <location>
        <begin position="321"/>
        <end position="339"/>
    </location>
</feature>
<feature type="compositionally biased region" description="Low complexity" evidence="13">
    <location>
        <begin position="480"/>
        <end position="507"/>
    </location>
</feature>
<evidence type="ECO:0000256" key="3">
    <source>
        <dbReference type="ARBA" id="ARBA00022583"/>
    </source>
</evidence>
<reference evidence="15" key="3">
    <citation type="submission" date="2025-09" db="UniProtKB">
        <authorList>
            <consortium name="Ensembl"/>
        </authorList>
    </citation>
    <scope>IDENTIFICATION</scope>
</reference>
<reference evidence="15" key="1">
    <citation type="submission" date="2009-12" db="EMBL/GenBank/DDBJ databases">
        <title>The Genome Sequence of Anolis carolinensis (Green Anole Lizard).</title>
        <authorList>
            <consortium name="The Genome Sequencing Platform"/>
            <person name="Di Palma F."/>
            <person name="Alfoldi J."/>
            <person name="Heiman D."/>
            <person name="Young S."/>
            <person name="Grabherr M."/>
            <person name="Johnson J."/>
            <person name="Lander E.S."/>
            <person name="Lindblad-Toh K."/>
        </authorList>
    </citation>
    <scope>NUCLEOTIDE SEQUENCE [LARGE SCALE GENOMIC DNA]</scope>
    <source>
        <strain evidence="15">JBL SC #1</strain>
    </source>
</reference>
<keyword evidence="16" id="KW-1185">Reference proteome</keyword>
<evidence type="ECO:0000256" key="1">
    <source>
        <dbReference type="ARBA" id="ARBA00004167"/>
    </source>
</evidence>
<reference evidence="15" key="2">
    <citation type="submission" date="2025-08" db="UniProtKB">
        <authorList>
            <consortium name="Ensembl"/>
        </authorList>
    </citation>
    <scope>IDENTIFICATION</scope>
</reference>
<keyword evidence="9" id="KW-0168">Coated pit</keyword>
<dbReference type="Pfam" id="PF00431">
    <property type="entry name" value="CUB"/>
    <property type="match status" value="2"/>
</dbReference>
<dbReference type="SMART" id="SM00042">
    <property type="entry name" value="CUB"/>
    <property type="match status" value="2"/>
</dbReference>
<dbReference type="InterPro" id="IPR023415">
    <property type="entry name" value="LDLR_class-A_CS"/>
</dbReference>
<evidence type="ECO:0000256" key="5">
    <source>
        <dbReference type="ARBA" id="ARBA00022737"/>
    </source>
</evidence>
<evidence type="ECO:0000256" key="4">
    <source>
        <dbReference type="ARBA" id="ARBA00022692"/>
    </source>
</evidence>
<dbReference type="GO" id="GO:0005886">
    <property type="term" value="C:plasma membrane"/>
    <property type="evidence" value="ECO:0000318"/>
    <property type="project" value="GO_Central"/>
</dbReference>
<feature type="domain" description="CUB" evidence="14">
    <location>
        <begin position="4"/>
        <end position="108"/>
    </location>
</feature>
<dbReference type="GO" id="GO:0006869">
    <property type="term" value="P:lipid transport"/>
    <property type="evidence" value="ECO:0007669"/>
    <property type="project" value="Ensembl"/>
</dbReference>
<dbReference type="PRINTS" id="PR00261">
    <property type="entry name" value="LDLRECEPTOR"/>
</dbReference>
<accession>H9G567</accession>
<dbReference type="SUPFAM" id="SSF57424">
    <property type="entry name" value="LDL receptor-like module"/>
    <property type="match status" value="2"/>
</dbReference>
<evidence type="ECO:0000259" key="14">
    <source>
        <dbReference type="PROSITE" id="PS01180"/>
    </source>
</evidence>
<dbReference type="STRING" id="28377.ENSACAP00000001406"/>
<comment type="caution">
    <text evidence="12">Lacks conserved residue(s) required for the propagation of feature annotation.</text>
</comment>
<evidence type="ECO:0000256" key="13">
    <source>
        <dbReference type="SAM" id="MobiDB-lite"/>
    </source>
</evidence>
<feature type="disulfide bond" evidence="11">
    <location>
        <begin position="4"/>
        <end position="31"/>
    </location>
</feature>
<dbReference type="Proteomes" id="UP000001646">
    <property type="component" value="Unplaced"/>
</dbReference>
<dbReference type="GO" id="GO:0006897">
    <property type="term" value="P:endocytosis"/>
    <property type="evidence" value="ECO:0007669"/>
    <property type="project" value="UniProtKB-KW"/>
</dbReference>
<dbReference type="SUPFAM" id="SSF49854">
    <property type="entry name" value="Spermadhesin, CUB domain"/>
    <property type="match status" value="2"/>
</dbReference>
<keyword evidence="5" id="KW-0677">Repeat</keyword>
<dbReference type="HOGENOM" id="CLU_013747_2_0_1"/>
<feature type="compositionally biased region" description="Pro residues" evidence="13">
    <location>
        <begin position="539"/>
        <end position="549"/>
    </location>
</feature>
<dbReference type="InterPro" id="IPR050685">
    <property type="entry name" value="LDLR"/>
</dbReference>
<dbReference type="PROSITE" id="PS50068">
    <property type="entry name" value="LDLRA_2"/>
    <property type="match status" value="3"/>
</dbReference>
<dbReference type="Ensembl" id="ENSACAT00000001439.4">
    <property type="protein sequence ID" value="ENSACAP00000001406.3"/>
    <property type="gene ID" value="ENSACAG00000001476.4"/>
</dbReference>
<evidence type="ECO:0000256" key="11">
    <source>
        <dbReference type="PROSITE-ProRule" id="PRU00059"/>
    </source>
</evidence>
<feature type="disulfide bond" evidence="12">
    <location>
        <begin position="296"/>
        <end position="311"/>
    </location>
</feature>
<evidence type="ECO:0000256" key="6">
    <source>
        <dbReference type="ARBA" id="ARBA00022989"/>
    </source>
</evidence>
<dbReference type="InterPro" id="IPR000859">
    <property type="entry name" value="CUB_dom"/>
</dbReference>
<feature type="disulfide bond" evidence="12">
    <location>
        <begin position="254"/>
        <end position="269"/>
    </location>
</feature>
<dbReference type="Bgee" id="ENSACAG00000001476">
    <property type="expression patterns" value="Expressed in adrenal gland and 12 other cell types or tissues"/>
</dbReference>
<comment type="similarity">
    <text evidence="2">Belongs to the LDLR family.</text>
</comment>
<feature type="domain" description="CUB" evidence="14">
    <location>
        <begin position="114"/>
        <end position="227"/>
    </location>
</feature>
<name>H9G567_ANOCA</name>
<dbReference type="PROSITE" id="PS01180">
    <property type="entry name" value="CUB"/>
    <property type="match status" value="2"/>
</dbReference>
<dbReference type="InParanoid" id="H9G567"/>
<keyword evidence="6" id="KW-1133">Transmembrane helix</keyword>
<feature type="disulfide bond" evidence="12">
    <location>
        <begin position="333"/>
        <end position="348"/>
    </location>
</feature>
<keyword evidence="3" id="KW-0254">Endocytosis</keyword>
<evidence type="ECO:0000256" key="7">
    <source>
        <dbReference type="ARBA" id="ARBA00023136"/>
    </source>
</evidence>
<dbReference type="SMART" id="SM00192">
    <property type="entry name" value="LDLa"/>
    <property type="match status" value="3"/>
</dbReference>
<organism evidence="15 16">
    <name type="scientific">Anolis carolinensis</name>
    <name type="common">Green anole</name>
    <name type="synonym">American chameleon</name>
    <dbReference type="NCBI Taxonomy" id="28377"/>
    <lineage>
        <taxon>Eukaryota</taxon>
        <taxon>Metazoa</taxon>
        <taxon>Chordata</taxon>
        <taxon>Craniata</taxon>
        <taxon>Vertebrata</taxon>
        <taxon>Euteleostomi</taxon>
        <taxon>Lepidosauria</taxon>
        <taxon>Squamata</taxon>
        <taxon>Bifurcata</taxon>
        <taxon>Unidentata</taxon>
        <taxon>Episquamata</taxon>
        <taxon>Toxicofera</taxon>
        <taxon>Iguania</taxon>
        <taxon>Dactyloidae</taxon>
        <taxon>Anolis</taxon>
    </lineage>
</organism>
<gene>
    <name evidence="15" type="primary">LRP10</name>
</gene>
<dbReference type="PANTHER" id="PTHR24270">
    <property type="entry name" value="LOW-DENSITY LIPOPROTEIN RECEPTOR-RELATED"/>
    <property type="match status" value="1"/>
</dbReference>
<evidence type="ECO:0000256" key="8">
    <source>
        <dbReference type="ARBA" id="ARBA00023157"/>
    </source>
</evidence>
<dbReference type="GO" id="GO:0048839">
    <property type="term" value="P:inner ear development"/>
    <property type="evidence" value="ECO:0007669"/>
    <property type="project" value="Ensembl"/>
</dbReference>
<dbReference type="FunFam" id="4.10.400.10:FF:000011">
    <property type="entry name" value="Low-density lipoprotein receptor-related protein 1"/>
    <property type="match status" value="1"/>
</dbReference>
<dbReference type="GO" id="GO:0005905">
    <property type="term" value="C:clathrin-coated pit"/>
    <property type="evidence" value="ECO:0007669"/>
    <property type="project" value="UniProtKB-KW"/>
</dbReference>
<evidence type="ECO:0000256" key="2">
    <source>
        <dbReference type="ARBA" id="ARBA00009939"/>
    </source>
</evidence>
<proteinExistence type="inferred from homology"/>